<keyword evidence="2 4" id="KW-0238">DNA-binding</keyword>
<dbReference type="SUPFAM" id="SSF56349">
    <property type="entry name" value="DNA breaking-rejoining enzymes"/>
    <property type="match status" value="1"/>
</dbReference>
<dbReference type="PROSITE" id="PS51898">
    <property type="entry name" value="TYR_RECOMBINASE"/>
    <property type="match status" value="1"/>
</dbReference>
<protein>
    <submittedName>
        <fullName evidence="7">Tyrosine-type recombinase/integrase</fullName>
    </submittedName>
</protein>
<evidence type="ECO:0000259" key="5">
    <source>
        <dbReference type="PROSITE" id="PS51898"/>
    </source>
</evidence>
<dbReference type="PROSITE" id="PS51900">
    <property type="entry name" value="CB"/>
    <property type="match status" value="1"/>
</dbReference>
<dbReference type="Pfam" id="PF14659">
    <property type="entry name" value="Phage_int_SAM_3"/>
    <property type="match status" value="1"/>
</dbReference>
<dbReference type="InterPro" id="IPR044068">
    <property type="entry name" value="CB"/>
</dbReference>
<dbReference type="InterPro" id="IPR010998">
    <property type="entry name" value="Integrase_recombinase_N"/>
</dbReference>
<dbReference type="InterPro" id="IPR013762">
    <property type="entry name" value="Integrase-like_cat_sf"/>
</dbReference>
<proteinExistence type="predicted"/>
<keyword evidence="3" id="KW-0233">DNA recombination</keyword>
<accession>A0A7G5FI98</accession>
<dbReference type="Pfam" id="PF00589">
    <property type="entry name" value="Phage_integrase"/>
    <property type="match status" value="1"/>
</dbReference>
<evidence type="ECO:0000313" key="7">
    <source>
        <dbReference type="EMBL" id="QMV86339.1"/>
    </source>
</evidence>
<sequence>MAIATAGSLWRDEKRGLWIAEIWCGYDPVTGKAVRPRVTSKDKNEAVRKRRDKIKKINDGTEIPGKSMAFEKWAGKWLDEIAVKKVDVKTMRSYRSCVRCHLVPAFGKMKLDKITPDHIRAMHRAMEDKGLSSRSINAAHKQLSAMLKAAGRDGKMGKNPCDMMDTPKIEQKAVDPFSLAEARAIIRFLSEREPAMAARWACALLLGTRQNETLAFTRDVVDLSNGLVTVDKQLKEMTVKHGCGTQVDGKWPCGRVKAGNCPHMVFDVDSHIHFEPVDGVLAFTFPKSEAGKRVMPLPRVLWNALEWHMREQYVPNEWGLLWVNERGKPIRAGADSRAWKQLLKDVGVSPKKLHAGRHTMVSLMLDDGAPLDLLSPFVGHSSVATTRIYAHASIDAMRLQMDRLGRELEK</sequence>
<evidence type="ECO:0000313" key="8">
    <source>
        <dbReference type="Proteomes" id="UP000515570"/>
    </source>
</evidence>
<dbReference type="Proteomes" id="UP000515570">
    <property type="component" value="Chromosome"/>
</dbReference>
<dbReference type="AlphaFoldDB" id="A0A7G5FI98"/>
<dbReference type="GO" id="GO:0006310">
    <property type="term" value="P:DNA recombination"/>
    <property type="evidence" value="ECO:0007669"/>
    <property type="project" value="UniProtKB-KW"/>
</dbReference>
<dbReference type="InterPro" id="IPR002104">
    <property type="entry name" value="Integrase_catalytic"/>
</dbReference>
<keyword evidence="1" id="KW-0229">DNA integration</keyword>
<dbReference type="EMBL" id="CP059833">
    <property type="protein sequence ID" value="QMV86339.1"/>
    <property type="molecule type" value="Genomic_DNA"/>
</dbReference>
<feature type="domain" description="Tyr recombinase" evidence="5">
    <location>
        <begin position="172"/>
        <end position="402"/>
    </location>
</feature>
<dbReference type="Gene3D" id="1.10.150.130">
    <property type="match status" value="1"/>
</dbReference>
<dbReference type="GO" id="GO:0003677">
    <property type="term" value="F:DNA binding"/>
    <property type="evidence" value="ECO:0007669"/>
    <property type="project" value="UniProtKB-UniRule"/>
</dbReference>
<keyword evidence="8" id="KW-1185">Reference proteome</keyword>
<evidence type="ECO:0000256" key="2">
    <source>
        <dbReference type="ARBA" id="ARBA00023125"/>
    </source>
</evidence>
<dbReference type="Gene3D" id="1.10.443.10">
    <property type="entry name" value="Intergrase catalytic core"/>
    <property type="match status" value="1"/>
</dbReference>
<reference evidence="7 8" key="1">
    <citation type="submission" date="2020-07" db="EMBL/GenBank/DDBJ databases">
        <title>non toxigenic Corynebacterium sp. nov from a clinical source.</title>
        <authorList>
            <person name="Bernier A.-M."/>
            <person name="Bernard K."/>
        </authorList>
    </citation>
    <scope>NUCLEOTIDE SEQUENCE [LARGE SCALE GENOMIC DNA]</scope>
    <source>
        <strain evidence="8">NML 93-0612</strain>
    </source>
</reference>
<dbReference type="RefSeq" id="WP_182387148.1">
    <property type="nucleotide sequence ID" value="NZ_CP059833.1"/>
</dbReference>
<dbReference type="InterPro" id="IPR004107">
    <property type="entry name" value="Integrase_SAM-like_N"/>
</dbReference>
<gene>
    <name evidence="7" type="ORF">HW450_06490</name>
</gene>
<evidence type="ECO:0000256" key="4">
    <source>
        <dbReference type="PROSITE-ProRule" id="PRU01248"/>
    </source>
</evidence>
<dbReference type="InterPro" id="IPR050090">
    <property type="entry name" value="Tyrosine_recombinase_XerCD"/>
</dbReference>
<dbReference type="PANTHER" id="PTHR30349">
    <property type="entry name" value="PHAGE INTEGRASE-RELATED"/>
    <property type="match status" value="1"/>
</dbReference>
<evidence type="ECO:0000256" key="1">
    <source>
        <dbReference type="ARBA" id="ARBA00022908"/>
    </source>
</evidence>
<evidence type="ECO:0000256" key="3">
    <source>
        <dbReference type="ARBA" id="ARBA00023172"/>
    </source>
</evidence>
<dbReference type="GO" id="GO:0015074">
    <property type="term" value="P:DNA integration"/>
    <property type="evidence" value="ECO:0007669"/>
    <property type="project" value="UniProtKB-KW"/>
</dbReference>
<evidence type="ECO:0000259" key="6">
    <source>
        <dbReference type="PROSITE" id="PS51900"/>
    </source>
</evidence>
<name>A0A7G5FI98_9CORY</name>
<dbReference type="InterPro" id="IPR011010">
    <property type="entry name" value="DNA_brk_join_enz"/>
</dbReference>
<organism evidence="7 8">
    <name type="scientific">Corynebacterium hindlerae</name>
    <dbReference type="NCBI Taxonomy" id="699041"/>
    <lineage>
        <taxon>Bacteria</taxon>
        <taxon>Bacillati</taxon>
        <taxon>Actinomycetota</taxon>
        <taxon>Actinomycetes</taxon>
        <taxon>Mycobacteriales</taxon>
        <taxon>Corynebacteriaceae</taxon>
        <taxon>Corynebacterium</taxon>
    </lineage>
</organism>
<feature type="domain" description="Core-binding (CB)" evidence="6">
    <location>
        <begin position="68"/>
        <end position="151"/>
    </location>
</feature>